<dbReference type="GO" id="GO:0005759">
    <property type="term" value="C:mitochondrial matrix"/>
    <property type="evidence" value="ECO:0007669"/>
    <property type="project" value="UniProtKB-SubCell"/>
</dbReference>
<dbReference type="InterPro" id="IPR056744">
    <property type="entry name" value="TRM5/TYW2-like_N"/>
</dbReference>
<keyword evidence="4 10" id="KW-0808">Transferase</keyword>
<dbReference type="FunFam" id="3.30.300.110:FF:000001">
    <property type="entry name" value="tRNA (guanine(37)-N1)-methyltransferase"/>
    <property type="match status" value="1"/>
</dbReference>
<dbReference type="Gene3D" id="3.30.300.110">
    <property type="entry name" value="Met-10+ protein-like domains"/>
    <property type="match status" value="1"/>
</dbReference>
<feature type="binding site" evidence="10">
    <location>
        <begin position="263"/>
        <end position="264"/>
    </location>
    <ligand>
        <name>S-adenosyl-L-methionine</name>
        <dbReference type="ChEBI" id="CHEBI:59789"/>
    </ligand>
</feature>
<evidence type="ECO:0000256" key="6">
    <source>
        <dbReference type="ARBA" id="ARBA00022694"/>
    </source>
</evidence>
<dbReference type="Pfam" id="PF02475">
    <property type="entry name" value="TRM5-TYW2_MTfase"/>
    <property type="match status" value="1"/>
</dbReference>
<sequence length="453" mass="51586">MAKPRTLDISPPINRWMNDTLDRHALRKSVDILAIRIPPPKTGVFIKSHQLKSCIMDLPRIRTVVKDDSYSDDSRLVLLKVTDEADLEPAEARFLKEQGGSLTKHTLQLDYSYWTAEDILKAVLPECLCETPPTGFAITGHIAHLNLNKEYLPYKHLIGAVVLDKNNAIRTVVNKIDSIDTQFRFFKMELLAGEPDYLVEHHESNCRFTFDFTEVYWNSRLHHEHERLVDLFDPADVIVDVFAGVGPFAVPAGRKGCAVLANDLNPNSAKYLRQNIINNKVDDVVRARCEDGRDVIRNAMATVAEQPFPPYTGPRLTRTEERRRHKEVKDNRVPPASPAVELPARSRITQFVMNLPDTAIEFLDAFRGVLSPTQPWGQKLQEIYGIAMPMIHCYCFTRELELENARSDISQRVAAKLGHTIEDFDLHLVRSVAPNKDMYCISFRLPRQVALNN</sequence>
<dbReference type="CDD" id="cd02440">
    <property type="entry name" value="AdoMet_MTases"/>
    <property type="match status" value="1"/>
</dbReference>
<dbReference type="EC" id="2.1.1.228" evidence="10"/>
<dbReference type="InterPro" id="IPR029063">
    <property type="entry name" value="SAM-dependent_MTases_sf"/>
</dbReference>
<dbReference type="GeneID" id="19200593"/>
<feature type="binding site" evidence="10">
    <location>
        <position position="225"/>
    </location>
    <ligand>
        <name>S-adenosyl-L-methionine</name>
        <dbReference type="ChEBI" id="CHEBI:59789"/>
    </ligand>
</feature>
<evidence type="ECO:0000256" key="8">
    <source>
        <dbReference type="ARBA" id="ARBA00023242"/>
    </source>
</evidence>
<evidence type="ECO:0000256" key="3">
    <source>
        <dbReference type="ARBA" id="ARBA00022603"/>
    </source>
</evidence>
<feature type="compositionally biased region" description="Basic and acidic residues" evidence="11">
    <location>
        <begin position="317"/>
        <end position="332"/>
    </location>
</feature>
<dbReference type="SUPFAM" id="SSF53335">
    <property type="entry name" value="S-adenosyl-L-methionine-dependent methyltransferases"/>
    <property type="match status" value="1"/>
</dbReference>
<dbReference type="GO" id="GO:0002939">
    <property type="term" value="P:tRNA N1-guanine methylation"/>
    <property type="evidence" value="ECO:0007669"/>
    <property type="project" value="TreeGrafter"/>
</dbReference>
<dbReference type="KEGG" id="cput:CONPUDRAFT_134295"/>
<dbReference type="GO" id="GO:0052906">
    <property type="term" value="F:tRNA (guanine(37)-N1)-methyltransferase activity"/>
    <property type="evidence" value="ECO:0007669"/>
    <property type="project" value="UniProtKB-UniRule"/>
</dbReference>
<evidence type="ECO:0000256" key="10">
    <source>
        <dbReference type="HAMAP-Rule" id="MF_03152"/>
    </source>
</evidence>
<comment type="catalytic activity">
    <reaction evidence="9 10">
        <text>guanosine(37) in tRNA + S-adenosyl-L-methionine = N(1)-methylguanosine(37) in tRNA + S-adenosyl-L-homocysteine + H(+)</text>
        <dbReference type="Rhea" id="RHEA:36899"/>
        <dbReference type="Rhea" id="RHEA-COMP:10145"/>
        <dbReference type="Rhea" id="RHEA-COMP:10147"/>
        <dbReference type="ChEBI" id="CHEBI:15378"/>
        <dbReference type="ChEBI" id="CHEBI:57856"/>
        <dbReference type="ChEBI" id="CHEBI:59789"/>
        <dbReference type="ChEBI" id="CHEBI:73542"/>
        <dbReference type="ChEBI" id="CHEBI:74269"/>
        <dbReference type="EC" id="2.1.1.228"/>
    </reaction>
</comment>
<evidence type="ECO:0000256" key="7">
    <source>
        <dbReference type="ARBA" id="ARBA00023128"/>
    </source>
</evidence>
<evidence type="ECO:0000256" key="4">
    <source>
        <dbReference type="ARBA" id="ARBA00022679"/>
    </source>
</evidence>
<evidence type="ECO:0000256" key="9">
    <source>
        <dbReference type="ARBA" id="ARBA00047783"/>
    </source>
</evidence>
<reference evidence="14" key="1">
    <citation type="journal article" date="2012" name="Science">
        <title>The Paleozoic origin of enzymatic lignin decomposition reconstructed from 31 fungal genomes.</title>
        <authorList>
            <person name="Floudas D."/>
            <person name="Binder M."/>
            <person name="Riley R."/>
            <person name="Barry K."/>
            <person name="Blanchette R.A."/>
            <person name="Henrissat B."/>
            <person name="Martinez A.T."/>
            <person name="Otillar R."/>
            <person name="Spatafora J.W."/>
            <person name="Yadav J.S."/>
            <person name="Aerts A."/>
            <person name="Benoit I."/>
            <person name="Boyd A."/>
            <person name="Carlson A."/>
            <person name="Copeland A."/>
            <person name="Coutinho P.M."/>
            <person name="de Vries R.P."/>
            <person name="Ferreira P."/>
            <person name="Findley K."/>
            <person name="Foster B."/>
            <person name="Gaskell J."/>
            <person name="Glotzer D."/>
            <person name="Gorecki P."/>
            <person name="Heitman J."/>
            <person name="Hesse C."/>
            <person name="Hori C."/>
            <person name="Igarashi K."/>
            <person name="Jurgens J.A."/>
            <person name="Kallen N."/>
            <person name="Kersten P."/>
            <person name="Kohler A."/>
            <person name="Kuees U."/>
            <person name="Kumar T.K.A."/>
            <person name="Kuo A."/>
            <person name="LaButti K."/>
            <person name="Larrondo L.F."/>
            <person name="Lindquist E."/>
            <person name="Ling A."/>
            <person name="Lombard V."/>
            <person name="Lucas S."/>
            <person name="Lundell T."/>
            <person name="Martin R."/>
            <person name="McLaughlin D.J."/>
            <person name="Morgenstern I."/>
            <person name="Morin E."/>
            <person name="Murat C."/>
            <person name="Nagy L.G."/>
            <person name="Nolan M."/>
            <person name="Ohm R.A."/>
            <person name="Patyshakuliyeva A."/>
            <person name="Rokas A."/>
            <person name="Ruiz-Duenas F.J."/>
            <person name="Sabat G."/>
            <person name="Salamov A."/>
            <person name="Samejima M."/>
            <person name="Schmutz J."/>
            <person name="Slot J.C."/>
            <person name="St John F."/>
            <person name="Stenlid J."/>
            <person name="Sun H."/>
            <person name="Sun S."/>
            <person name="Syed K."/>
            <person name="Tsang A."/>
            <person name="Wiebenga A."/>
            <person name="Young D."/>
            <person name="Pisabarro A."/>
            <person name="Eastwood D.C."/>
            <person name="Martin F."/>
            <person name="Cullen D."/>
            <person name="Grigoriev I.V."/>
            <person name="Hibbett D.S."/>
        </authorList>
    </citation>
    <scope>NUCLEOTIDE SEQUENCE [LARGE SCALE GENOMIC DNA]</scope>
    <source>
        <strain evidence="14">RWD-64-598 SS2</strain>
    </source>
</reference>
<keyword evidence="8 10" id="KW-0539">Nucleus</keyword>
<comment type="subcellular location">
    <subcellularLocation>
        <location evidence="10">Mitochondrion matrix</location>
    </subcellularLocation>
    <subcellularLocation>
        <location evidence="10">Nucleus</location>
    </subcellularLocation>
    <subcellularLocation>
        <location evidence="10">Cytoplasm</location>
    </subcellularLocation>
    <text evidence="10">Predominantly in the mitochondria and in the nucleus.</text>
</comment>
<dbReference type="OrthoDB" id="408788at2759"/>
<feature type="region of interest" description="Disordered" evidence="11">
    <location>
        <begin position="307"/>
        <end position="338"/>
    </location>
</feature>
<comment type="caution">
    <text evidence="13">The sequence shown here is derived from an EMBL/GenBank/DDBJ whole genome shotgun (WGS) entry which is preliminary data.</text>
</comment>
<comment type="function">
    <text evidence="10">Specifically methylates the N1 position of guanosine-37 in various cytoplasmic and mitochondrial tRNAs. Methylation is not dependent on the nature of the nucleoside 5' of the target nucleoside. This is the first step in the biosynthesis of wybutosine (yW), a modified base adjacent to the anticodon of tRNAs and required for accurate decoding.</text>
</comment>
<accession>A0A5M3N6M0</accession>
<keyword evidence="6 10" id="KW-0819">tRNA processing</keyword>
<dbReference type="PANTHER" id="PTHR23245:SF36">
    <property type="entry name" value="TRNA (GUANINE(37)-N1)-METHYLTRANSFERASE"/>
    <property type="match status" value="1"/>
</dbReference>
<organism evidence="13 14">
    <name type="scientific">Coniophora puteana (strain RWD-64-598)</name>
    <name type="common">Brown rot fungus</name>
    <dbReference type="NCBI Taxonomy" id="741705"/>
    <lineage>
        <taxon>Eukaryota</taxon>
        <taxon>Fungi</taxon>
        <taxon>Dikarya</taxon>
        <taxon>Basidiomycota</taxon>
        <taxon>Agaricomycotina</taxon>
        <taxon>Agaricomycetes</taxon>
        <taxon>Agaricomycetidae</taxon>
        <taxon>Boletales</taxon>
        <taxon>Coniophorineae</taxon>
        <taxon>Coniophoraceae</taxon>
        <taxon>Coniophora</taxon>
    </lineage>
</organism>
<keyword evidence="3 10" id="KW-0489">Methyltransferase</keyword>
<keyword evidence="14" id="KW-1185">Reference proteome</keyword>
<evidence type="ECO:0000256" key="2">
    <source>
        <dbReference type="ARBA" id="ARBA00022490"/>
    </source>
</evidence>
<dbReference type="InterPro" id="IPR056743">
    <property type="entry name" value="TRM5-TYW2-like_MTfase"/>
</dbReference>
<keyword evidence="2 10" id="KW-0963">Cytoplasm</keyword>
<feature type="domain" description="SAM-dependent methyltransferase TRM5/TYW2-type" evidence="12">
    <location>
        <begin position="136"/>
        <end position="447"/>
    </location>
</feature>
<protein>
    <recommendedName>
        <fullName evidence="10">tRNA (guanine(37)-N1)-methyltransferase</fullName>
        <ecNumber evidence="10">2.1.1.228</ecNumber>
    </recommendedName>
    <alternativeName>
        <fullName evidence="10">M1G-methyltransferase</fullName>
    </alternativeName>
    <alternativeName>
        <fullName evidence="10">tRNA [GM37] methyltransferase</fullName>
    </alternativeName>
    <alternativeName>
        <fullName evidence="10">tRNA methyltransferase 5</fullName>
    </alternativeName>
</protein>
<dbReference type="GO" id="GO:0070901">
    <property type="term" value="P:mitochondrial tRNA methylation"/>
    <property type="evidence" value="ECO:0007669"/>
    <property type="project" value="TreeGrafter"/>
</dbReference>
<feature type="binding site" evidence="10">
    <location>
        <begin position="291"/>
        <end position="292"/>
    </location>
    <ligand>
        <name>S-adenosyl-L-methionine</name>
        <dbReference type="ChEBI" id="CHEBI:59789"/>
    </ligand>
</feature>
<dbReference type="Gene3D" id="3.40.50.150">
    <property type="entry name" value="Vaccinia Virus protein VP39"/>
    <property type="match status" value="1"/>
</dbReference>
<comment type="subunit">
    <text evidence="10">Monomer.</text>
</comment>
<keyword evidence="7 10" id="KW-0496">Mitochondrion</keyword>
<comment type="similarity">
    <text evidence="10">Belongs to the TRM5 / TYW2 family.</text>
</comment>
<evidence type="ECO:0000256" key="11">
    <source>
        <dbReference type="SAM" id="MobiDB-lite"/>
    </source>
</evidence>
<proteinExistence type="inferred from homology"/>
<dbReference type="RefSeq" id="XP_007763604.1">
    <property type="nucleotide sequence ID" value="XM_007765414.1"/>
</dbReference>
<comment type="similarity">
    <text evidence="1">Belongs to the class I-like SAM-binding methyltransferase superfamily. TRM5/TYW2 family.</text>
</comment>
<evidence type="ECO:0000259" key="12">
    <source>
        <dbReference type="PROSITE" id="PS51684"/>
    </source>
</evidence>
<name>A0A5M3N6M0_CONPW</name>
<dbReference type="HAMAP" id="MF_03152">
    <property type="entry name" value="TRM5"/>
    <property type="match status" value="1"/>
</dbReference>
<dbReference type="GO" id="GO:0005634">
    <property type="term" value="C:nucleus"/>
    <property type="evidence" value="ECO:0007669"/>
    <property type="project" value="UniProtKB-SubCell"/>
</dbReference>
<evidence type="ECO:0000256" key="1">
    <source>
        <dbReference type="ARBA" id="ARBA00009775"/>
    </source>
</evidence>
<dbReference type="InterPro" id="IPR025792">
    <property type="entry name" value="tRNA_Gua_MeTrfase_euk"/>
</dbReference>
<evidence type="ECO:0000313" key="14">
    <source>
        <dbReference type="Proteomes" id="UP000053558"/>
    </source>
</evidence>
<dbReference type="PROSITE" id="PS51684">
    <property type="entry name" value="SAM_MT_TRM5_TYW2"/>
    <property type="match status" value="1"/>
</dbReference>
<evidence type="ECO:0000256" key="5">
    <source>
        <dbReference type="ARBA" id="ARBA00022691"/>
    </source>
</evidence>
<evidence type="ECO:0000313" key="13">
    <source>
        <dbReference type="EMBL" id="EIW86966.1"/>
    </source>
</evidence>
<dbReference type="Pfam" id="PF25133">
    <property type="entry name" value="TYW2_N_2"/>
    <property type="match status" value="1"/>
</dbReference>
<dbReference type="OMA" id="VGSHSQF"/>
<dbReference type="InterPro" id="IPR030382">
    <property type="entry name" value="MeTrfase_TRM5/TYW2"/>
</dbReference>
<dbReference type="Proteomes" id="UP000053558">
    <property type="component" value="Unassembled WGS sequence"/>
</dbReference>
<dbReference type="PANTHER" id="PTHR23245">
    <property type="entry name" value="TRNA METHYLTRANSFERASE"/>
    <property type="match status" value="1"/>
</dbReference>
<dbReference type="AlphaFoldDB" id="A0A5M3N6M0"/>
<dbReference type="EMBL" id="JH711573">
    <property type="protein sequence ID" value="EIW86966.1"/>
    <property type="molecule type" value="Genomic_DNA"/>
</dbReference>
<gene>
    <name evidence="10" type="primary">TRM5</name>
    <name evidence="13" type="ORF">CONPUDRAFT_134295</name>
</gene>
<feature type="binding site" evidence="10">
    <location>
        <position position="354"/>
    </location>
    <ligand>
        <name>S-adenosyl-L-methionine</name>
        <dbReference type="ChEBI" id="CHEBI:59789"/>
    </ligand>
</feature>
<keyword evidence="5 10" id="KW-0949">S-adenosyl-L-methionine</keyword>